<feature type="compositionally biased region" description="Low complexity" evidence="1">
    <location>
        <begin position="691"/>
        <end position="711"/>
    </location>
</feature>
<organism evidence="2 3">
    <name type="scientific">Trichocladium antarcticum</name>
    <dbReference type="NCBI Taxonomy" id="1450529"/>
    <lineage>
        <taxon>Eukaryota</taxon>
        <taxon>Fungi</taxon>
        <taxon>Dikarya</taxon>
        <taxon>Ascomycota</taxon>
        <taxon>Pezizomycotina</taxon>
        <taxon>Sordariomycetes</taxon>
        <taxon>Sordariomycetidae</taxon>
        <taxon>Sordariales</taxon>
        <taxon>Chaetomiaceae</taxon>
        <taxon>Trichocladium</taxon>
    </lineage>
</organism>
<gene>
    <name evidence="2" type="ORF">BT67DRAFT_291950</name>
</gene>
<feature type="compositionally biased region" description="Polar residues" evidence="1">
    <location>
        <begin position="509"/>
        <end position="542"/>
    </location>
</feature>
<reference evidence="2" key="1">
    <citation type="journal article" date="2023" name="Mol. Phylogenet. Evol.">
        <title>Genome-scale phylogeny and comparative genomics of the fungal order Sordariales.</title>
        <authorList>
            <person name="Hensen N."/>
            <person name="Bonometti L."/>
            <person name="Westerberg I."/>
            <person name="Brannstrom I.O."/>
            <person name="Guillou S."/>
            <person name="Cros-Aarteil S."/>
            <person name="Calhoun S."/>
            <person name="Haridas S."/>
            <person name="Kuo A."/>
            <person name="Mondo S."/>
            <person name="Pangilinan J."/>
            <person name="Riley R."/>
            <person name="LaButti K."/>
            <person name="Andreopoulos B."/>
            <person name="Lipzen A."/>
            <person name="Chen C."/>
            <person name="Yan M."/>
            <person name="Daum C."/>
            <person name="Ng V."/>
            <person name="Clum A."/>
            <person name="Steindorff A."/>
            <person name="Ohm R.A."/>
            <person name="Martin F."/>
            <person name="Silar P."/>
            <person name="Natvig D.O."/>
            <person name="Lalanne C."/>
            <person name="Gautier V."/>
            <person name="Ament-Velasquez S.L."/>
            <person name="Kruys A."/>
            <person name="Hutchinson M.I."/>
            <person name="Powell A.J."/>
            <person name="Barry K."/>
            <person name="Miller A.N."/>
            <person name="Grigoriev I.V."/>
            <person name="Debuchy R."/>
            <person name="Gladieux P."/>
            <person name="Hiltunen Thoren M."/>
            <person name="Johannesson H."/>
        </authorList>
    </citation>
    <scope>NUCLEOTIDE SEQUENCE</scope>
    <source>
        <strain evidence="2">CBS 123565</strain>
    </source>
</reference>
<feature type="compositionally biased region" description="Polar residues" evidence="1">
    <location>
        <begin position="579"/>
        <end position="588"/>
    </location>
</feature>
<feature type="compositionally biased region" description="Polar residues" evidence="1">
    <location>
        <begin position="59"/>
        <end position="76"/>
    </location>
</feature>
<feature type="compositionally biased region" description="Polar residues" evidence="1">
    <location>
        <begin position="596"/>
        <end position="619"/>
    </location>
</feature>
<feature type="compositionally biased region" description="Basic and acidic residues" evidence="1">
    <location>
        <begin position="676"/>
        <end position="686"/>
    </location>
</feature>
<feature type="compositionally biased region" description="Basic and acidic residues" evidence="1">
    <location>
        <begin position="806"/>
        <end position="816"/>
    </location>
</feature>
<comment type="caution">
    <text evidence="2">The sequence shown here is derived from an EMBL/GenBank/DDBJ whole genome shotgun (WGS) entry which is preliminary data.</text>
</comment>
<feature type="region of interest" description="Disordered" evidence="1">
    <location>
        <begin position="1"/>
        <end position="97"/>
    </location>
</feature>
<feature type="compositionally biased region" description="Basic and acidic residues" evidence="1">
    <location>
        <begin position="169"/>
        <end position="182"/>
    </location>
</feature>
<reference evidence="2" key="2">
    <citation type="submission" date="2023-05" db="EMBL/GenBank/DDBJ databases">
        <authorList>
            <consortium name="Lawrence Berkeley National Laboratory"/>
            <person name="Steindorff A."/>
            <person name="Hensen N."/>
            <person name="Bonometti L."/>
            <person name="Westerberg I."/>
            <person name="Brannstrom I.O."/>
            <person name="Guillou S."/>
            <person name="Cros-Aarteil S."/>
            <person name="Calhoun S."/>
            <person name="Haridas S."/>
            <person name="Kuo A."/>
            <person name="Mondo S."/>
            <person name="Pangilinan J."/>
            <person name="Riley R."/>
            <person name="Labutti K."/>
            <person name="Andreopoulos B."/>
            <person name="Lipzen A."/>
            <person name="Chen C."/>
            <person name="Yanf M."/>
            <person name="Daum C."/>
            <person name="Ng V."/>
            <person name="Clum A."/>
            <person name="Ohm R."/>
            <person name="Martin F."/>
            <person name="Silar P."/>
            <person name="Natvig D."/>
            <person name="Lalanne C."/>
            <person name="Gautier V."/>
            <person name="Ament-Velasquez S.L."/>
            <person name="Kruys A."/>
            <person name="Hutchinson M.I."/>
            <person name="Powell A.J."/>
            <person name="Barry K."/>
            <person name="Miller A.N."/>
            <person name="Grigoriev I.V."/>
            <person name="Debuchy R."/>
            <person name="Gladieux P."/>
            <person name="Thoren M.H."/>
            <person name="Johannesson H."/>
        </authorList>
    </citation>
    <scope>NUCLEOTIDE SEQUENCE</scope>
    <source>
        <strain evidence="2">CBS 123565</strain>
    </source>
</reference>
<feature type="compositionally biased region" description="Polar residues" evidence="1">
    <location>
        <begin position="787"/>
        <end position="796"/>
    </location>
</feature>
<feature type="compositionally biased region" description="Low complexity" evidence="1">
    <location>
        <begin position="364"/>
        <end position="387"/>
    </location>
</feature>
<feature type="region of interest" description="Disordered" evidence="1">
    <location>
        <begin position="671"/>
        <end position="858"/>
    </location>
</feature>
<evidence type="ECO:0000313" key="3">
    <source>
        <dbReference type="Proteomes" id="UP001304895"/>
    </source>
</evidence>
<feature type="compositionally biased region" description="Polar residues" evidence="1">
    <location>
        <begin position="343"/>
        <end position="359"/>
    </location>
</feature>
<feature type="compositionally biased region" description="Pro residues" evidence="1">
    <location>
        <begin position="22"/>
        <end position="31"/>
    </location>
</feature>
<evidence type="ECO:0000256" key="1">
    <source>
        <dbReference type="SAM" id="MobiDB-lite"/>
    </source>
</evidence>
<dbReference type="AlphaFoldDB" id="A0AAN6ULB8"/>
<feature type="compositionally biased region" description="Basic and acidic residues" evidence="1">
    <location>
        <begin position="759"/>
        <end position="774"/>
    </location>
</feature>
<feature type="region of interest" description="Disordered" evidence="1">
    <location>
        <begin position="311"/>
        <end position="402"/>
    </location>
</feature>
<proteinExistence type="predicted"/>
<dbReference type="EMBL" id="MU853407">
    <property type="protein sequence ID" value="KAK4135123.1"/>
    <property type="molecule type" value="Genomic_DNA"/>
</dbReference>
<feature type="region of interest" description="Disordered" evidence="1">
    <location>
        <begin position="157"/>
        <end position="285"/>
    </location>
</feature>
<evidence type="ECO:0000313" key="2">
    <source>
        <dbReference type="EMBL" id="KAK4135123.1"/>
    </source>
</evidence>
<feature type="compositionally biased region" description="Low complexity" evidence="1">
    <location>
        <begin position="776"/>
        <end position="786"/>
    </location>
</feature>
<keyword evidence="3" id="KW-1185">Reference proteome</keyword>
<feature type="region of interest" description="Disordered" evidence="1">
    <location>
        <begin position="477"/>
        <end position="641"/>
    </location>
</feature>
<name>A0AAN6ULB8_9PEZI</name>
<sequence length="881" mass="95545">MGHSSRFTFPLPGRKHKKQQTPAPPPPPPQPIASGTLTKAQKILGTGGADSASPRRWEAQSNAGISISVSDTTNGQAGFGPRHNGWASNGVQRERRWEEESDIIPAVLNRPYVSGSVIPDGVTDSSSIRRQQSSSTITSYYDKAALPLAISQQTSNSAMAKGLPSKAHQLLDMDGKFTEPPKKPRKKPSRLDLSSLLGPRHRSQKFLHPESNKHYVLGPDMLTHSPSAMSASPAPSPPPIPQRTDRAIRKKLTKESLREKSAQPALPRTAPSRADPGKHHASKANAELYNLYDHYEQRTFADAMEHEFQDPSGYRLEPLPDRQLPLYHQPPADHSGTAYLSPFPQTTLRPAHPSRQSLPAGSLPDTRPTRTGTPSSPASTTPPDCASVSSRHTRTSKASKRTDLSMNEIDLLQNSVLALSSDSEDDYEVSSKSSLMVPPLSDGQASPSSLRSAMSQRNGTDLYDAYRGKPAKRASFATTPQVVPADQGSAANQGPKISRRSSSLTKSSVKQAQTFAHSTSRLSIGTTSTGRTVAHAPTQSPDSHPASVAKKGGARDLLSDPQFDFPAPPAHRPHRSASVSRGSEQLSPTGVDMYPHSQSRRSSMTHDNGSIRSGTSMGSGVNAGRRGSAPSSLKDDSSGRFMAVTRQEEMLLAALRMKRARMREDILAQYEEDMDRDEHPLRRESTNESISTSGGMSRQSSQSTMRQGSGTLSARPREQGHFQTSTDMADMDDGGHGQLLPLFKQPVYEPNPGTTLDFDDPRNGRSPVEYERRPSKASLPSPKSSSGRQRASLSAMTTPTPRRPQRREGGTSRRGSDQFSAKQNDLPLQILEDPAEDEDLGIPRPDSPITPSDFPAPVSIKNKKQVRLSAVGYYKSGDAGW</sequence>
<feature type="region of interest" description="Disordered" evidence="1">
    <location>
        <begin position="429"/>
        <end position="455"/>
    </location>
</feature>
<protein>
    <submittedName>
        <fullName evidence="2">Uncharacterized protein</fullName>
    </submittedName>
</protein>
<feature type="compositionally biased region" description="Polar residues" evidence="1">
    <location>
        <begin position="443"/>
        <end position="455"/>
    </location>
</feature>
<dbReference type="Proteomes" id="UP001304895">
    <property type="component" value="Unassembled WGS sequence"/>
</dbReference>
<accession>A0AAN6ULB8</accession>
<feature type="compositionally biased region" description="Basic and acidic residues" evidence="1">
    <location>
        <begin position="243"/>
        <end position="261"/>
    </location>
</feature>